<organism evidence="2 3">
    <name type="scientific">Solanum tuberosum</name>
    <name type="common">Potato</name>
    <dbReference type="NCBI Taxonomy" id="4113"/>
    <lineage>
        <taxon>Eukaryota</taxon>
        <taxon>Viridiplantae</taxon>
        <taxon>Streptophyta</taxon>
        <taxon>Embryophyta</taxon>
        <taxon>Tracheophyta</taxon>
        <taxon>Spermatophyta</taxon>
        <taxon>Magnoliopsida</taxon>
        <taxon>eudicotyledons</taxon>
        <taxon>Gunneridae</taxon>
        <taxon>Pentapetalae</taxon>
        <taxon>asterids</taxon>
        <taxon>lamiids</taxon>
        <taxon>Solanales</taxon>
        <taxon>Solanaceae</taxon>
        <taxon>Solanoideae</taxon>
        <taxon>Solaneae</taxon>
        <taxon>Solanum</taxon>
    </lineage>
</organism>
<evidence type="ECO:0000313" key="2">
    <source>
        <dbReference type="EMBL" id="KAH0754324.1"/>
    </source>
</evidence>
<reference evidence="2 3" key="1">
    <citation type="journal article" date="2021" name="bioRxiv">
        <title>Chromosome-scale and haplotype-resolved genome assembly of a tetraploid potato cultivar.</title>
        <authorList>
            <person name="Sun H."/>
            <person name="Jiao W.-B."/>
            <person name="Krause K."/>
            <person name="Campoy J.A."/>
            <person name="Goel M."/>
            <person name="Folz-Donahue K."/>
            <person name="Kukat C."/>
            <person name="Huettel B."/>
            <person name="Schneeberger K."/>
        </authorList>
    </citation>
    <scope>NUCLEOTIDE SEQUENCE [LARGE SCALE GENOMIC DNA]</scope>
    <source>
        <strain evidence="2">SolTubOtavaFocal</strain>
        <tissue evidence="2">Leaves</tissue>
    </source>
</reference>
<dbReference type="Proteomes" id="UP000826656">
    <property type="component" value="Unassembled WGS sequence"/>
</dbReference>
<gene>
    <name evidence="2" type="ORF">KY290_024594</name>
</gene>
<dbReference type="InterPro" id="IPR043519">
    <property type="entry name" value="NT_sf"/>
</dbReference>
<dbReference type="EMBL" id="JAIVGD010000018">
    <property type="protein sequence ID" value="KAH0754324.1"/>
    <property type="molecule type" value="Genomic_DNA"/>
</dbReference>
<protein>
    <recommendedName>
        <fullName evidence="4">Iojap protein</fullName>
    </recommendedName>
</protein>
<comment type="caution">
    <text evidence="2">The sequence shown here is derived from an EMBL/GenBank/DDBJ whole genome shotgun (WGS) entry which is preliminary data.</text>
</comment>
<evidence type="ECO:0000256" key="1">
    <source>
        <dbReference type="ARBA" id="ARBA00010574"/>
    </source>
</evidence>
<evidence type="ECO:0000313" key="3">
    <source>
        <dbReference type="Proteomes" id="UP000826656"/>
    </source>
</evidence>
<accession>A0ABQ7URD9</accession>
<dbReference type="InterPro" id="IPR004394">
    <property type="entry name" value="Iojap/RsfS/C7orf30"/>
</dbReference>
<sequence length="239" mass="26681">MAKQKETSAMEIDDQSSIPSDQIRNLKFSVNWFWRFSVAAGIPMWSVLKSRSFSSSPATQQWKLGLSMLNRSLSFSSSATNDGADEGIRSGELLKLEEVETILRDVKADNVKVFPIPKHCDFADFMVVATGRSAWHVRNISQALIYKAGSVKQKQKGSKRMLLPSVEGQEAGNWIVIDSGKVVIHALDEKVRAYYNLEKLWSTYASNQDHGVGQGQDLDKAFVKVRPKNNSKKRPSTTA</sequence>
<keyword evidence="3" id="KW-1185">Reference proteome</keyword>
<dbReference type="PANTHER" id="PTHR21043:SF0">
    <property type="entry name" value="MITOCHONDRIAL ASSEMBLY OF RIBOSOMAL LARGE SUBUNIT PROTEIN 1"/>
    <property type="match status" value="1"/>
</dbReference>
<name>A0ABQ7URD9_SOLTU</name>
<dbReference type="Pfam" id="PF02410">
    <property type="entry name" value="RsfS"/>
    <property type="match status" value="1"/>
</dbReference>
<proteinExistence type="inferred from homology"/>
<comment type="similarity">
    <text evidence="1">Belongs to the Iojap/RsfS family.</text>
</comment>
<dbReference type="NCBIfam" id="TIGR00090">
    <property type="entry name" value="rsfS_iojap_ybeB"/>
    <property type="match status" value="1"/>
</dbReference>
<dbReference type="HAMAP" id="MF_01477">
    <property type="entry name" value="Iojap_RsfS"/>
    <property type="match status" value="1"/>
</dbReference>
<evidence type="ECO:0008006" key="4">
    <source>
        <dbReference type="Google" id="ProtNLM"/>
    </source>
</evidence>
<dbReference type="PANTHER" id="PTHR21043">
    <property type="entry name" value="IOJAP SUPERFAMILY ORTHOLOG"/>
    <property type="match status" value="1"/>
</dbReference>
<dbReference type="Gene3D" id="3.30.460.10">
    <property type="entry name" value="Beta Polymerase, domain 2"/>
    <property type="match status" value="1"/>
</dbReference>
<dbReference type="SUPFAM" id="SSF81301">
    <property type="entry name" value="Nucleotidyltransferase"/>
    <property type="match status" value="1"/>
</dbReference>